<feature type="transmembrane region" description="Helical" evidence="8">
    <location>
        <begin position="356"/>
        <end position="374"/>
    </location>
</feature>
<dbReference type="InterPro" id="IPR005828">
    <property type="entry name" value="MFS_sugar_transport-like"/>
</dbReference>
<evidence type="ECO:0000256" key="4">
    <source>
        <dbReference type="ARBA" id="ARBA00022692"/>
    </source>
</evidence>
<dbReference type="PROSITE" id="PS50850">
    <property type="entry name" value="MFS"/>
    <property type="match status" value="1"/>
</dbReference>
<dbReference type="InterPro" id="IPR020846">
    <property type="entry name" value="MFS_dom"/>
</dbReference>
<evidence type="ECO:0000256" key="3">
    <source>
        <dbReference type="ARBA" id="ARBA00022475"/>
    </source>
</evidence>
<evidence type="ECO:0000256" key="6">
    <source>
        <dbReference type="ARBA" id="ARBA00023136"/>
    </source>
</evidence>
<dbReference type="InterPro" id="IPR036259">
    <property type="entry name" value="MFS_trans_sf"/>
</dbReference>
<dbReference type="Proteomes" id="UP001369082">
    <property type="component" value="Unassembled WGS sequence"/>
</dbReference>
<organism evidence="10 11">
    <name type="scientific">Psychromonas aquatilis</name>
    <dbReference type="NCBI Taxonomy" id="2005072"/>
    <lineage>
        <taxon>Bacteria</taxon>
        <taxon>Pseudomonadati</taxon>
        <taxon>Pseudomonadota</taxon>
        <taxon>Gammaproteobacteria</taxon>
        <taxon>Alteromonadales</taxon>
        <taxon>Psychromonadaceae</taxon>
        <taxon>Psychromonas</taxon>
    </lineage>
</organism>
<feature type="transmembrane region" description="Helical" evidence="8">
    <location>
        <begin position="131"/>
        <end position="152"/>
    </location>
</feature>
<dbReference type="CDD" id="cd17477">
    <property type="entry name" value="MFS_YcaD_like"/>
    <property type="match status" value="1"/>
</dbReference>
<evidence type="ECO:0000313" key="11">
    <source>
        <dbReference type="Proteomes" id="UP001369082"/>
    </source>
</evidence>
<dbReference type="Pfam" id="PF07690">
    <property type="entry name" value="MFS_1"/>
    <property type="match status" value="1"/>
</dbReference>
<evidence type="ECO:0000313" key="10">
    <source>
        <dbReference type="EMBL" id="MEL0629560.1"/>
    </source>
</evidence>
<feature type="transmembrane region" description="Helical" evidence="8">
    <location>
        <begin position="39"/>
        <end position="61"/>
    </location>
</feature>
<proteinExistence type="predicted"/>
<evidence type="ECO:0000256" key="2">
    <source>
        <dbReference type="ARBA" id="ARBA00022448"/>
    </source>
</evidence>
<reference evidence="10 11" key="1">
    <citation type="submission" date="2024-02" db="EMBL/GenBank/DDBJ databases">
        <title>Bacteria isolated from the canopy kelp, Nereocystis luetkeana.</title>
        <authorList>
            <person name="Pfister C.A."/>
            <person name="Younker I.T."/>
            <person name="Light S.H."/>
        </authorList>
    </citation>
    <scope>NUCLEOTIDE SEQUENCE [LARGE SCALE GENOMIC DNA]</scope>
    <source>
        <strain evidence="10 11">TI.1.05</strain>
    </source>
</reference>
<evidence type="ECO:0000256" key="8">
    <source>
        <dbReference type="SAM" id="Phobius"/>
    </source>
</evidence>
<dbReference type="SUPFAM" id="SSF103473">
    <property type="entry name" value="MFS general substrate transporter"/>
    <property type="match status" value="1"/>
</dbReference>
<keyword evidence="11" id="KW-1185">Reference proteome</keyword>
<keyword evidence="4 8" id="KW-0812">Transmembrane</keyword>
<comment type="caution">
    <text evidence="10">The sequence shown here is derived from an EMBL/GenBank/DDBJ whole genome shotgun (WGS) entry which is preliminary data.</text>
</comment>
<evidence type="ECO:0000259" key="9">
    <source>
        <dbReference type="PROSITE" id="PS50850"/>
    </source>
</evidence>
<feature type="transmembrane region" description="Helical" evidence="8">
    <location>
        <begin position="158"/>
        <end position="178"/>
    </location>
</feature>
<protein>
    <submittedName>
        <fullName evidence="10">MFS transporter</fullName>
    </submittedName>
</protein>
<keyword evidence="6 8" id="KW-0472">Membrane</keyword>
<keyword evidence="2" id="KW-0813">Transport</keyword>
<gene>
    <name evidence="10" type="ORF">V6256_08055</name>
</gene>
<evidence type="ECO:0000256" key="5">
    <source>
        <dbReference type="ARBA" id="ARBA00022989"/>
    </source>
</evidence>
<feature type="transmembrane region" description="Helical" evidence="8">
    <location>
        <begin position="98"/>
        <end position="119"/>
    </location>
</feature>
<keyword evidence="3" id="KW-1003">Cell membrane</keyword>
<dbReference type="Pfam" id="PF00083">
    <property type="entry name" value="Sugar_tr"/>
    <property type="match status" value="1"/>
</dbReference>
<name>A0ABU9GQF6_9GAMM</name>
<dbReference type="Gene3D" id="1.20.1250.20">
    <property type="entry name" value="MFS general substrate transporter like domains"/>
    <property type="match status" value="2"/>
</dbReference>
<keyword evidence="5 8" id="KW-1133">Transmembrane helix</keyword>
<feature type="transmembrane region" description="Helical" evidence="8">
    <location>
        <begin position="199"/>
        <end position="221"/>
    </location>
</feature>
<dbReference type="EMBL" id="JBAKAZ010000024">
    <property type="protein sequence ID" value="MEL0629560.1"/>
    <property type="molecule type" value="Genomic_DNA"/>
</dbReference>
<comment type="subcellular location">
    <subcellularLocation>
        <location evidence="1">Cell membrane</location>
        <topology evidence="1">Multi-pass membrane protein</topology>
    </subcellularLocation>
</comment>
<feature type="transmembrane region" description="Helical" evidence="8">
    <location>
        <begin position="73"/>
        <end position="92"/>
    </location>
</feature>
<feature type="compositionally biased region" description="Polar residues" evidence="7">
    <location>
        <begin position="676"/>
        <end position="688"/>
    </location>
</feature>
<feature type="transmembrane region" description="Helical" evidence="8">
    <location>
        <begin position="233"/>
        <end position="253"/>
    </location>
</feature>
<dbReference type="PANTHER" id="PTHR23521">
    <property type="entry name" value="TRANSPORTER MFS SUPERFAMILY"/>
    <property type="match status" value="1"/>
</dbReference>
<dbReference type="InterPro" id="IPR011701">
    <property type="entry name" value="MFS"/>
</dbReference>
<accession>A0ABU9GQF6</accession>
<feature type="region of interest" description="Disordered" evidence="7">
    <location>
        <begin position="676"/>
        <end position="698"/>
    </location>
</feature>
<feature type="transmembrane region" description="Helical" evidence="8">
    <location>
        <begin position="289"/>
        <end position="311"/>
    </location>
</feature>
<evidence type="ECO:0000256" key="7">
    <source>
        <dbReference type="SAM" id="MobiDB-lite"/>
    </source>
</evidence>
<dbReference type="InterPro" id="IPR047200">
    <property type="entry name" value="MFS_YcaD-like"/>
</dbReference>
<dbReference type="PANTHER" id="PTHR23521:SF2">
    <property type="entry name" value="TRANSPORTER MFS SUPERFAMILY"/>
    <property type="match status" value="1"/>
</dbReference>
<feature type="transmembrane region" description="Helical" evidence="8">
    <location>
        <begin position="323"/>
        <end position="344"/>
    </location>
</feature>
<evidence type="ECO:0000256" key="1">
    <source>
        <dbReference type="ARBA" id="ARBA00004651"/>
    </source>
</evidence>
<feature type="domain" description="Major facilitator superfamily (MFS) profile" evidence="9">
    <location>
        <begin position="7"/>
        <end position="382"/>
    </location>
</feature>
<feature type="transmembrane region" description="Helical" evidence="8">
    <location>
        <begin position="265"/>
        <end position="283"/>
    </location>
</feature>
<sequence>MITTIKPFFLLLMSCFLLMTGYGLSNILLPVRMQNDSISIDNIGLVLAMLSVGFLFGSYYSRKLLQRVGHVRIFAMCGSLTSVAILVSGLFPDPYVLAVMRILTGFCMACTNATLDSWLSFSATEKNRGRILSINQMVIMSAQFIGQFLLNVAPIDTMILFVISGILFSLAITPIVISKQKGPVIEDSESMSLMTIVKLSPLGVVSCFYCGLLYSSLLNMLPIVANDNGIKDINLSIFMGAAIVGAILFQFPIAYLSDSFDRRKIMLGMVLSIIGAAICAPLFMSFDWFYLSLLAIAVMTGVTACLYPMSMSETFDKVVKEQILAAMASLLFIYALGSISGPFLASKAMKWFGNDALFSFIIIAAVTLLAFILLRMKQRAALPLEEQDHFVMHTPSSAVSELDPRTDYVEPIFKHSAEVDVAVSLATKNPAIAVNMAKAMALKDPENASYLAAALSTIDEINIGKLYSAITTAAPEMAVHIAEALTAASPEQAEELVDWITTDHPEQLTNIIVSIANAMPDNGISVMEFAAGNMTDENPEELLKMTEQYMTEFSDSLDEMRPVDRSAAASEETAAELYNRLSDVSPEHSAELALTVSGALPESSNAVAEAYVANLIENENEQQPGQEKSSEHIENAVNDYLSQVVETVPEYAVDVASTFIDSVPEVASDMVELLQESNSVDSDELNTSIEDKPEENTWEEQLLDAVQTQTANDTEK</sequence>
<dbReference type="RefSeq" id="WP_341597606.1">
    <property type="nucleotide sequence ID" value="NZ_JBAKAZ010000024.1"/>
</dbReference>